<evidence type="ECO:0000256" key="9">
    <source>
        <dbReference type="ARBA" id="ARBA00022679"/>
    </source>
</evidence>
<accession>A0ABT3SUJ6</accession>
<feature type="domain" description="Histidine kinase" evidence="19">
    <location>
        <begin position="207"/>
        <end position="422"/>
    </location>
</feature>
<evidence type="ECO:0000256" key="17">
    <source>
        <dbReference type="ARBA" id="ARBA00025207"/>
    </source>
</evidence>
<comment type="catalytic activity">
    <reaction evidence="1">
        <text>ATP + protein L-histidine = ADP + protein N-phospho-L-histidine.</text>
        <dbReference type="EC" id="2.7.13.3"/>
    </reaction>
</comment>
<dbReference type="InterPro" id="IPR000014">
    <property type="entry name" value="PAS"/>
</dbReference>
<dbReference type="PROSITE" id="PS50109">
    <property type="entry name" value="HIS_KIN"/>
    <property type="match status" value="1"/>
</dbReference>
<evidence type="ECO:0000256" key="3">
    <source>
        <dbReference type="ARBA" id="ARBA00012438"/>
    </source>
</evidence>
<evidence type="ECO:0000313" key="21">
    <source>
        <dbReference type="EMBL" id="MCX2973325.1"/>
    </source>
</evidence>
<dbReference type="Pfam" id="PF00512">
    <property type="entry name" value="HisKA"/>
    <property type="match status" value="1"/>
</dbReference>
<keyword evidence="11" id="KW-0547">Nucleotide-binding</keyword>
<dbReference type="InterPro" id="IPR014310">
    <property type="entry name" value="Sig_transdc_His_kinase_PhoR"/>
</dbReference>
<evidence type="ECO:0000259" key="20">
    <source>
        <dbReference type="PROSITE" id="PS50112"/>
    </source>
</evidence>
<dbReference type="EMBL" id="SHNP01000002">
    <property type="protein sequence ID" value="MCX2973325.1"/>
    <property type="molecule type" value="Genomic_DNA"/>
</dbReference>
<dbReference type="SUPFAM" id="SSF55874">
    <property type="entry name" value="ATPase domain of HSP90 chaperone/DNA topoisomerase II/histidine kinase"/>
    <property type="match status" value="1"/>
</dbReference>
<dbReference type="PRINTS" id="PR00344">
    <property type="entry name" value="BCTRLSENSOR"/>
</dbReference>
<dbReference type="InterPro" id="IPR003661">
    <property type="entry name" value="HisK_dim/P_dom"/>
</dbReference>
<reference evidence="21" key="1">
    <citation type="submission" date="2019-02" db="EMBL/GenBank/DDBJ databases">
        <authorList>
            <person name="Li S.-H."/>
        </authorList>
    </citation>
    <scope>NUCLEOTIDE SEQUENCE</scope>
    <source>
        <strain evidence="21">IMCC8485</strain>
    </source>
</reference>
<dbReference type="PANTHER" id="PTHR45453:SF1">
    <property type="entry name" value="PHOSPHATE REGULON SENSOR PROTEIN PHOR"/>
    <property type="match status" value="1"/>
</dbReference>
<dbReference type="InterPro" id="IPR050351">
    <property type="entry name" value="BphY/WalK/GraS-like"/>
</dbReference>
<keyword evidence="14 18" id="KW-1133">Transmembrane helix</keyword>
<protein>
    <recommendedName>
        <fullName evidence="4">Phosphate regulon sensor protein PhoR</fullName>
        <ecNumber evidence="3">2.7.13.3</ecNumber>
    </recommendedName>
</protein>
<evidence type="ECO:0000256" key="12">
    <source>
        <dbReference type="ARBA" id="ARBA00022777"/>
    </source>
</evidence>
<dbReference type="SMART" id="SM00388">
    <property type="entry name" value="HisKA"/>
    <property type="match status" value="1"/>
</dbReference>
<dbReference type="Gene3D" id="1.10.287.130">
    <property type="match status" value="1"/>
</dbReference>
<dbReference type="Pfam" id="PF13426">
    <property type="entry name" value="PAS_9"/>
    <property type="match status" value="1"/>
</dbReference>
<sequence length="424" mass="47249">MEWLSAVSKVFFFIAAGGVLGWYLGGAMVGVTVAALAVVFFWSRQMWRLEHWLRDTSDSPPDVPGIWGEMVARVYRKHRSAETTQKRLQSTVDYLLDSFSAMRDGVVIVHGNGAIRWCNEAAQRLLGLQHPQDIGQLITNLVRLPEFNEYLDSGDYAEPLVFETTGGTRLNLRMVVTQFSDGDTLLFLSDVTEVVRTEQMRTDFVGNVSHELRTPLTVITGYLETFLGDVSSLPEPYARGLEQMAGQARRMESLLKDLLWLSKIESTEHRVKNDQVDVPALLVELADEISSIYPDRPLQLEISCQEGILGEYRELYSAVSNLVLNGYKYSGPDGRVFASWRAEAGCIRLDVVDQGIGIDPVQFPRLTERFYRVDESRSLASGGTGLGLAIVKHVATAHGAELKIDSKPGQGSTFSLIFAHTNKR</sequence>
<dbReference type="InterPro" id="IPR003594">
    <property type="entry name" value="HATPase_dom"/>
</dbReference>
<feature type="transmembrane region" description="Helical" evidence="18">
    <location>
        <begin position="20"/>
        <end position="42"/>
    </location>
</feature>
<dbReference type="InterPro" id="IPR036890">
    <property type="entry name" value="HATPase_C_sf"/>
</dbReference>
<dbReference type="CDD" id="cd00082">
    <property type="entry name" value="HisKA"/>
    <property type="match status" value="1"/>
</dbReference>
<name>A0ABT3SUJ6_9GAMM</name>
<dbReference type="GO" id="GO:0016301">
    <property type="term" value="F:kinase activity"/>
    <property type="evidence" value="ECO:0007669"/>
    <property type="project" value="UniProtKB-KW"/>
</dbReference>
<dbReference type="SUPFAM" id="SSF47384">
    <property type="entry name" value="Homodimeric domain of signal transducing histidine kinase"/>
    <property type="match status" value="1"/>
</dbReference>
<evidence type="ECO:0000256" key="2">
    <source>
        <dbReference type="ARBA" id="ARBA00004236"/>
    </source>
</evidence>
<keyword evidence="16 18" id="KW-0472">Membrane</keyword>
<keyword evidence="6" id="KW-1003">Cell membrane</keyword>
<evidence type="ECO:0000256" key="18">
    <source>
        <dbReference type="SAM" id="Phobius"/>
    </source>
</evidence>
<keyword evidence="9" id="KW-0808">Transferase</keyword>
<evidence type="ECO:0000256" key="1">
    <source>
        <dbReference type="ARBA" id="ARBA00000085"/>
    </source>
</evidence>
<dbReference type="CDD" id="cd00130">
    <property type="entry name" value="PAS"/>
    <property type="match status" value="1"/>
</dbReference>
<gene>
    <name evidence="21" type="primary">phoR</name>
    <name evidence="21" type="ORF">EYC87_06970</name>
</gene>
<evidence type="ECO:0000313" key="22">
    <source>
        <dbReference type="Proteomes" id="UP001143307"/>
    </source>
</evidence>
<evidence type="ECO:0000256" key="6">
    <source>
        <dbReference type="ARBA" id="ARBA00022475"/>
    </source>
</evidence>
<evidence type="ECO:0000256" key="14">
    <source>
        <dbReference type="ARBA" id="ARBA00022989"/>
    </source>
</evidence>
<keyword evidence="10 18" id="KW-0812">Transmembrane</keyword>
<dbReference type="InterPro" id="IPR004358">
    <property type="entry name" value="Sig_transdc_His_kin-like_C"/>
</dbReference>
<dbReference type="Gene3D" id="3.30.450.20">
    <property type="entry name" value="PAS domain"/>
    <property type="match status" value="1"/>
</dbReference>
<evidence type="ECO:0000256" key="13">
    <source>
        <dbReference type="ARBA" id="ARBA00022840"/>
    </source>
</evidence>
<evidence type="ECO:0000256" key="10">
    <source>
        <dbReference type="ARBA" id="ARBA00022692"/>
    </source>
</evidence>
<dbReference type="Gene3D" id="3.30.565.10">
    <property type="entry name" value="Histidine kinase-like ATPase, C-terminal domain"/>
    <property type="match status" value="1"/>
</dbReference>
<dbReference type="SMART" id="SM00387">
    <property type="entry name" value="HATPase_c"/>
    <property type="match status" value="1"/>
</dbReference>
<dbReference type="Pfam" id="PF11808">
    <property type="entry name" value="PhoR"/>
    <property type="match status" value="1"/>
</dbReference>
<dbReference type="Pfam" id="PF02518">
    <property type="entry name" value="HATPase_c"/>
    <property type="match status" value="1"/>
</dbReference>
<keyword evidence="22" id="KW-1185">Reference proteome</keyword>
<evidence type="ECO:0000256" key="7">
    <source>
        <dbReference type="ARBA" id="ARBA00022553"/>
    </source>
</evidence>
<dbReference type="EC" id="2.7.13.3" evidence="3"/>
<dbReference type="PROSITE" id="PS50112">
    <property type="entry name" value="PAS"/>
    <property type="match status" value="1"/>
</dbReference>
<dbReference type="PANTHER" id="PTHR45453">
    <property type="entry name" value="PHOSPHATE REGULON SENSOR PROTEIN PHOR"/>
    <property type="match status" value="1"/>
</dbReference>
<dbReference type="Proteomes" id="UP001143307">
    <property type="component" value="Unassembled WGS sequence"/>
</dbReference>
<organism evidence="21 22">
    <name type="scientific">Candidatus Seongchinamella marina</name>
    <dbReference type="NCBI Taxonomy" id="2518990"/>
    <lineage>
        <taxon>Bacteria</taxon>
        <taxon>Pseudomonadati</taxon>
        <taxon>Pseudomonadota</taxon>
        <taxon>Gammaproteobacteria</taxon>
        <taxon>Cellvibrionales</taxon>
        <taxon>Halieaceae</taxon>
        <taxon>Seongchinamella</taxon>
    </lineage>
</organism>
<dbReference type="InterPro" id="IPR036097">
    <property type="entry name" value="HisK_dim/P_sf"/>
</dbReference>
<evidence type="ECO:0000256" key="4">
    <source>
        <dbReference type="ARBA" id="ARBA00019665"/>
    </source>
</evidence>
<dbReference type="SMART" id="SM00091">
    <property type="entry name" value="PAS"/>
    <property type="match status" value="1"/>
</dbReference>
<dbReference type="InterPro" id="IPR035965">
    <property type="entry name" value="PAS-like_dom_sf"/>
</dbReference>
<dbReference type="InterPro" id="IPR021766">
    <property type="entry name" value="PhoR_N"/>
</dbReference>
<dbReference type="RefSeq" id="WP_279252248.1">
    <property type="nucleotide sequence ID" value="NZ_SHNP01000002.1"/>
</dbReference>
<comment type="caution">
    <text evidence="21">The sequence shown here is derived from an EMBL/GenBank/DDBJ whole genome shotgun (WGS) entry which is preliminary data.</text>
</comment>
<evidence type="ECO:0000259" key="19">
    <source>
        <dbReference type="PROSITE" id="PS50109"/>
    </source>
</evidence>
<proteinExistence type="predicted"/>
<comment type="function">
    <text evidence="17">Member of the two-component regulatory system PhoR/PhoB involved in the phosphate regulon genes expression. PhoR may function as a membrane-associated protein kinase that phosphorylates PhoB in response to environmental signals.</text>
</comment>
<keyword evidence="15" id="KW-0902">Two-component regulatory system</keyword>
<evidence type="ECO:0000256" key="5">
    <source>
        <dbReference type="ARBA" id="ARBA00022448"/>
    </source>
</evidence>
<evidence type="ECO:0000256" key="16">
    <source>
        <dbReference type="ARBA" id="ARBA00023136"/>
    </source>
</evidence>
<keyword evidence="12 21" id="KW-0418">Kinase</keyword>
<feature type="domain" description="PAS" evidence="20">
    <location>
        <begin position="84"/>
        <end position="136"/>
    </location>
</feature>
<keyword evidence="13" id="KW-0067">ATP-binding</keyword>
<keyword evidence="5" id="KW-0813">Transport</keyword>
<evidence type="ECO:0000256" key="8">
    <source>
        <dbReference type="ARBA" id="ARBA00022592"/>
    </source>
</evidence>
<dbReference type="InterPro" id="IPR005467">
    <property type="entry name" value="His_kinase_dom"/>
</dbReference>
<comment type="subcellular location">
    <subcellularLocation>
        <location evidence="2">Cell membrane</location>
    </subcellularLocation>
</comment>
<evidence type="ECO:0000256" key="15">
    <source>
        <dbReference type="ARBA" id="ARBA00023012"/>
    </source>
</evidence>
<keyword evidence="7" id="KW-0597">Phosphoprotein</keyword>
<keyword evidence="8" id="KW-0592">Phosphate transport</keyword>
<evidence type="ECO:0000256" key="11">
    <source>
        <dbReference type="ARBA" id="ARBA00022741"/>
    </source>
</evidence>
<dbReference type="SUPFAM" id="SSF55785">
    <property type="entry name" value="PYP-like sensor domain (PAS domain)"/>
    <property type="match status" value="1"/>
</dbReference>
<dbReference type="NCBIfam" id="TIGR02966">
    <property type="entry name" value="phoR_proteo"/>
    <property type="match status" value="1"/>
</dbReference>